<evidence type="ECO:0000313" key="3">
    <source>
        <dbReference type="EnsemblProtists" id="PYU1_T002454"/>
    </source>
</evidence>
<evidence type="ECO:0000259" key="2">
    <source>
        <dbReference type="Pfam" id="PF12777"/>
    </source>
</evidence>
<dbReference type="GO" id="GO:0030286">
    <property type="term" value="C:dynein complex"/>
    <property type="evidence" value="ECO:0007669"/>
    <property type="project" value="InterPro"/>
</dbReference>
<dbReference type="Proteomes" id="UP000019132">
    <property type="component" value="Unassembled WGS sequence"/>
</dbReference>
<evidence type="ECO:0000256" key="1">
    <source>
        <dbReference type="SAM" id="Coils"/>
    </source>
</evidence>
<dbReference type="InterPro" id="IPR027417">
    <property type="entry name" value="P-loop_NTPase"/>
</dbReference>
<dbReference type="HOGENOM" id="CLU_293819_0_0_1"/>
<dbReference type="VEuPathDB" id="FungiDB:PYU1_G002451"/>
<dbReference type="InterPro" id="IPR026983">
    <property type="entry name" value="DHC"/>
</dbReference>
<dbReference type="GO" id="GO:0045505">
    <property type="term" value="F:dynein intermediate chain binding"/>
    <property type="evidence" value="ECO:0007669"/>
    <property type="project" value="InterPro"/>
</dbReference>
<keyword evidence="4" id="KW-1185">Reference proteome</keyword>
<dbReference type="PANTHER" id="PTHR45703">
    <property type="entry name" value="DYNEIN HEAVY CHAIN"/>
    <property type="match status" value="1"/>
</dbReference>
<protein>
    <recommendedName>
        <fullName evidence="2">Dynein heavy chain coiled coil stalk domain-containing protein</fullName>
    </recommendedName>
</protein>
<feature type="coiled-coil region" evidence="1">
    <location>
        <begin position="531"/>
        <end position="568"/>
    </location>
</feature>
<dbReference type="EnsemblProtists" id="PYU1_T002454">
    <property type="protein sequence ID" value="PYU1_T002454"/>
    <property type="gene ID" value="PYU1_G002451"/>
</dbReference>
<reference evidence="4" key="1">
    <citation type="journal article" date="2010" name="Genome Biol.">
        <title>Genome sequence of the necrotrophic plant pathogen Pythium ultimum reveals original pathogenicity mechanisms and effector repertoire.</title>
        <authorList>
            <person name="Levesque C.A."/>
            <person name="Brouwer H."/>
            <person name="Cano L."/>
            <person name="Hamilton J.P."/>
            <person name="Holt C."/>
            <person name="Huitema E."/>
            <person name="Raffaele S."/>
            <person name="Robideau G.P."/>
            <person name="Thines M."/>
            <person name="Win J."/>
            <person name="Zerillo M.M."/>
            <person name="Beakes G.W."/>
            <person name="Boore J.L."/>
            <person name="Busam D."/>
            <person name="Dumas B."/>
            <person name="Ferriera S."/>
            <person name="Fuerstenberg S.I."/>
            <person name="Gachon C.M."/>
            <person name="Gaulin E."/>
            <person name="Govers F."/>
            <person name="Grenville-Briggs L."/>
            <person name="Horner N."/>
            <person name="Hostetler J."/>
            <person name="Jiang R.H."/>
            <person name="Johnson J."/>
            <person name="Krajaejun T."/>
            <person name="Lin H."/>
            <person name="Meijer H.J."/>
            <person name="Moore B."/>
            <person name="Morris P."/>
            <person name="Phuntmart V."/>
            <person name="Puiu D."/>
            <person name="Shetty J."/>
            <person name="Stajich J.E."/>
            <person name="Tripathy S."/>
            <person name="Wawra S."/>
            <person name="van West P."/>
            <person name="Whitty B.R."/>
            <person name="Coutinho P.M."/>
            <person name="Henrissat B."/>
            <person name="Martin F."/>
            <person name="Thomas P.D."/>
            <person name="Tyler B.M."/>
            <person name="De Vries R.P."/>
            <person name="Kamoun S."/>
            <person name="Yandell M."/>
            <person name="Tisserat N."/>
            <person name="Buell C.R."/>
        </authorList>
    </citation>
    <scope>NUCLEOTIDE SEQUENCE</scope>
    <source>
        <strain evidence="4">DAOM:BR144</strain>
    </source>
</reference>
<accession>K3WBW3</accession>
<sequence length="1034" mass="119077">MKWQVMVHELYERIGVDCENVTLIVKRVDLLPGHVMSQLLNLMSTGEIPGCFTLKEQVNLATRVRDEYLVEIESKFHAQNTRIRQEVELQREKELTAIKREEKETLSLHDATFYQEFERIHQQTLALRLAQAQLRYQQDCDDYTRKCEVETESVTATIMSLMRPLGITSGRWQQIVDRIRKRLRVVFIVDYNHHDWITSRVPELLPLCNVVTTPIMLASDLHTIFYGHFHSEVQRLMRLDRFAVSPEIRKWEDFVVFMKRVEHALPDITKMAVEIHLSATKVASRRHQSVPTWLGMALPTYFAKALEKFYNDASETLSKAERFLYVCENMEIFLSKLKDGDDELRERLSNCDRKIAILEEAILQQQEDGDRICDMMRRFQESAEEQVQITNEMEKQAQVELNVPLGCLEEANAALLLIEKRHIIEIKSFNSPPLLVHLVFDAICVMFGMEPAWDNARKILSDASVVQNMLNYDKDNMSDDILSKLQSQYISDDRFHREEVEKQSVAASMMVIWVRAIHQYASTRRVVKPTLDKLEKAQSRLRLLMQEYQMSKQRVADADEQLLQLKNTLGETIALKQSTTDEIESRASRLESGESVLEFLSEDRQQQEKTVERMHKTCHHGLAWWNALFDAALLAYAGRFHLEDRKTLLAEWECAYWRSTQTDADRCETKCCLVPSIHVALREKDEEQDEQDYDLYNNELDHDEDVADLFCEQGPDHAHWELVSGGVCFSRRRLQDAFFLGQVNCAAFPAVLITKYTNEIEDLVLKCARNLWKWNEFFMVSCKAEDFDQVFVAAVTEGHQLLILDVEPLDGVTHFSNLSSVFNWRTTLENGVEHLAVKSSSTASTMLDSSLPLANASSAADEAKTELIPVHSSLRLILTSYKPQSAFGEATLRLPTLDATLYVSEIPDVILDKMWNPGVYENAESTKLKLAIRDYHDVAHIGSNMQDELTKHIQEAAAHGDFQVAEMQVLREQANAIKELRVTMQRKRIGVEKEIAHTRKLYHIAKLGAAIYNSFNTTISAHASLSRSMHVKRG</sequence>
<feature type="coiled-coil region" evidence="1">
    <location>
        <begin position="341"/>
        <end position="368"/>
    </location>
</feature>
<dbReference type="OMA" id="FCHEEVE"/>
<dbReference type="GO" id="GO:0051959">
    <property type="term" value="F:dynein light intermediate chain binding"/>
    <property type="evidence" value="ECO:0007669"/>
    <property type="project" value="InterPro"/>
</dbReference>
<dbReference type="AlphaFoldDB" id="K3WBW3"/>
<dbReference type="InterPro" id="IPR024743">
    <property type="entry name" value="Dynein_HC_stalk"/>
</dbReference>
<dbReference type="STRING" id="431595.K3WBW3"/>
<dbReference type="Gene3D" id="3.40.50.300">
    <property type="entry name" value="P-loop containing nucleotide triphosphate hydrolases"/>
    <property type="match status" value="1"/>
</dbReference>
<proteinExistence type="predicted"/>
<name>K3WBW3_GLOUD</name>
<feature type="domain" description="Dynein heavy chain coiled coil stalk" evidence="2">
    <location>
        <begin position="386"/>
        <end position="651"/>
    </location>
</feature>
<dbReference type="Pfam" id="PF12777">
    <property type="entry name" value="MT"/>
    <property type="match status" value="1"/>
</dbReference>
<dbReference type="eggNOG" id="KOG3595">
    <property type="taxonomic scope" value="Eukaryota"/>
</dbReference>
<keyword evidence="1" id="KW-0175">Coiled coil</keyword>
<dbReference type="GO" id="GO:0007018">
    <property type="term" value="P:microtubule-based movement"/>
    <property type="evidence" value="ECO:0007669"/>
    <property type="project" value="InterPro"/>
</dbReference>
<dbReference type="Gene3D" id="1.20.920.20">
    <property type="match status" value="1"/>
</dbReference>
<dbReference type="InParanoid" id="K3WBW3"/>
<evidence type="ECO:0000313" key="4">
    <source>
        <dbReference type="Proteomes" id="UP000019132"/>
    </source>
</evidence>
<reference evidence="4" key="2">
    <citation type="submission" date="2010-04" db="EMBL/GenBank/DDBJ databases">
        <authorList>
            <person name="Buell R."/>
            <person name="Hamilton J."/>
            <person name="Hostetler J."/>
        </authorList>
    </citation>
    <scope>NUCLEOTIDE SEQUENCE [LARGE SCALE GENOMIC DNA]</scope>
    <source>
        <strain evidence="4">DAOM:BR144</strain>
    </source>
</reference>
<dbReference type="PANTHER" id="PTHR45703:SF36">
    <property type="entry name" value="DYNEIN HEAVY CHAIN, CYTOPLASMIC"/>
    <property type="match status" value="1"/>
</dbReference>
<organism evidence="3 4">
    <name type="scientific">Globisporangium ultimum (strain ATCC 200006 / CBS 805.95 / DAOM BR144)</name>
    <name type="common">Pythium ultimum</name>
    <dbReference type="NCBI Taxonomy" id="431595"/>
    <lineage>
        <taxon>Eukaryota</taxon>
        <taxon>Sar</taxon>
        <taxon>Stramenopiles</taxon>
        <taxon>Oomycota</taxon>
        <taxon>Peronosporomycetes</taxon>
        <taxon>Pythiales</taxon>
        <taxon>Pythiaceae</taxon>
        <taxon>Globisporangium</taxon>
    </lineage>
</organism>
<reference evidence="3" key="3">
    <citation type="submission" date="2014-11" db="UniProtKB">
        <authorList>
            <consortium name="EnsemblProtists"/>
        </authorList>
    </citation>
    <scope>IDENTIFICATION</scope>
    <source>
        <strain evidence="3">DAOM BR144</strain>
    </source>
</reference>